<sequence length="110" mass="12187">MFMLILNFRGSLTFKLLQNPFPGAWLNSIPCPNLGTLLDNDTMRICVGLRLGCTLCRPHQCACGEKVDPLGHHGLRCCKNPGRYSRHAQINEIIKRALPSTSVLNSNLLA</sequence>
<organism evidence="1">
    <name type="scientific">Cacopsylla melanoneura</name>
    <dbReference type="NCBI Taxonomy" id="428564"/>
    <lineage>
        <taxon>Eukaryota</taxon>
        <taxon>Metazoa</taxon>
        <taxon>Ecdysozoa</taxon>
        <taxon>Arthropoda</taxon>
        <taxon>Hexapoda</taxon>
        <taxon>Insecta</taxon>
        <taxon>Pterygota</taxon>
        <taxon>Neoptera</taxon>
        <taxon>Paraneoptera</taxon>
        <taxon>Hemiptera</taxon>
        <taxon>Sternorrhyncha</taxon>
        <taxon>Psylloidea</taxon>
        <taxon>Psyllidae</taxon>
        <taxon>Psyllinae</taxon>
        <taxon>Cacopsylla</taxon>
    </lineage>
</organism>
<protein>
    <submittedName>
        <fullName evidence="1">Uncharacterized protein</fullName>
    </submittedName>
</protein>
<dbReference type="AlphaFoldDB" id="A0A8D8LB49"/>
<dbReference type="EMBL" id="HBUF01002786">
    <property type="protein sequence ID" value="CAG6606256.1"/>
    <property type="molecule type" value="Transcribed_RNA"/>
</dbReference>
<reference evidence="1" key="1">
    <citation type="submission" date="2021-05" db="EMBL/GenBank/DDBJ databases">
        <authorList>
            <person name="Alioto T."/>
            <person name="Alioto T."/>
            <person name="Gomez Garrido J."/>
        </authorList>
    </citation>
    <scope>NUCLEOTIDE SEQUENCE</scope>
</reference>
<evidence type="ECO:0000313" key="1">
    <source>
        <dbReference type="EMBL" id="CAG6606255.1"/>
    </source>
</evidence>
<dbReference type="EMBL" id="HBUF01002785">
    <property type="protein sequence ID" value="CAG6606255.1"/>
    <property type="molecule type" value="Transcribed_RNA"/>
</dbReference>
<proteinExistence type="predicted"/>
<name>A0A8D8LB49_9HEMI</name>
<accession>A0A8D8LB49</accession>